<name>A0ABX3JSF6_9BACL</name>
<reference evidence="2 3" key="1">
    <citation type="submission" date="2016-12" db="EMBL/GenBank/DDBJ databases">
        <title>Genome sequencing and description of Paenibacillus sp. nov. from high altitude lake in the Indian Trans- Himalayas.</title>
        <authorList>
            <person name="Kiran S."/>
            <person name="Swarnkar M.K."/>
            <person name="Rana A."/>
            <person name="Tewari R."/>
            <person name="Gulati A."/>
        </authorList>
    </citation>
    <scope>NUCLEOTIDE SEQUENCE [LARGE SCALE GENOMIC DNA]</scope>
    <source>
        <strain evidence="2 3">IHBB 9951</strain>
    </source>
</reference>
<dbReference type="Proteomes" id="UP000189059">
    <property type="component" value="Unassembled WGS sequence"/>
</dbReference>
<gene>
    <name evidence="2" type="ORF">BBD40_25425</name>
</gene>
<evidence type="ECO:0000256" key="1">
    <source>
        <dbReference type="SAM" id="MobiDB-lite"/>
    </source>
</evidence>
<organism evidence="2 3">
    <name type="scientific">Paenibacillus ihbetae</name>
    <dbReference type="NCBI Taxonomy" id="1870820"/>
    <lineage>
        <taxon>Bacteria</taxon>
        <taxon>Bacillati</taxon>
        <taxon>Bacillota</taxon>
        <taxon>Bacilli</taxon>
        <taxon>Bacillales</taxon>
        <taxon>Paenibacillaceae</taxon>
        <taxon>Paenibacillus</taxon>
    </lineage>
</organism>
<feature type="region of interest" description="Disordered" evidence="1">
    <location>
        <begin position="1"/>
        <end position="41"/>
    </location>
</feature>
<comment type="caution">
    <text evidence="2">The sequence shown here is derived from an EMBL/GenBank/DDBJ whole genome shotgun (WGS) entry which is preliminary data.</text>
</comment>
<dbReference type="RefSeq" id="WP_077569897.1">
    <property type="nucleotide sequence ID" value="NZ_MRVI01000002.1"/>
</dbReference>
<dbReference type="EMBL" id="MRVI01000002">
    <property type="protein sequence ID" value="OOC58998.1"/>
    <property type="molecule type" value="Genomic_DNA"/>
</dbReference>
<protein>
    <submittedName>
        <fullName evidence="2">Uncharacterized protein</fullName>
    </submittedName>
</protein>
<sequence>MKKNDDCGAYDYAESDGMSYAPKGKPTPVEKPGNLSSPLLRSITDNRNKTIDLMLSDQGHDDEPLELEIPVEGWSHS</sequence>
<evidence type="ECO:0000313" key="2">
    <source>
        <dbReference type="EMBL" id="OOC58998.1"/>
    </source>
</evidence>
<proteinExistence type="predicted"/>
<evidence type="ECO:0000313" key="3">
    <source>
        <dbReference type="Proteomes" id="UP000189059"/>
    </source>
</evidence>
<keyword evidence="3" id="KW-1185">Reference proteome</keyword>
<accession>A0ABX3JSF6</accession>